<dbReference type="AlphaFoldDB" id="A0A8B6XDE6"/>
<name>A0A8B6XDE6_9BURK</name>
<feature type="binding site" evidence="6">
    <location>
        <position position="101"/>
    </location>
    <ligand>
        <name>FMN</name>
        <dbReference type="ChEBI" id="CHEBI:58210"/>
    </ligand>
</feature>
<evidence type="ECO:0000313" key="9">
    <source>
        <dbReference type="RefSeq" id="WP_211238087.1"/>
    </source>
</evidence>
<keyword evidence="3" id="KW-0560">Oxidoreductase</keyword>
<sequence>MPSMHLALYLTDAGIHLGGWRHPRAERVPPLDLGWYRRLAQAAEHACLDLLFIADKLGLDDIHGGDFTSTVETRAVGGHPEPITMLSALAGATERIGLAGTVSASYAQPYTVARQLASLDHLSGGRAAWNVVTSVSDGEARNHGRDRHYEHAERYRRAAEFIEVVHKLWDSWQSGWEVIDKAAGRHGDASRLRAIDHAGEFFRVKGPLNLPRPPQGRPVLVQAGVSGDFRRVAARHAEIVFTVAADEGKARAAYAEFKAEVAAAGRDPAAVRVLPGIVPIVGETERDARDLDRELRELVLPRAGLSFMSASMNHDLAAYDPQAKVFDFTDRITGSKGRFEPVVRRAAAEGLTFAELGKWYGESLSFLAPVGTAAQVAELMARWFRDGVADGFVVLPAFMPDGARDFLAGVVPELRARGAFREGYADAPTLRERLAARG</sequence>
<reference evidence="9" key="2">
    <citation type="journal article" date="2008" name="J. Mol. Biol.">
        <title>Crystal structure of long-chain alkane monooxygenase (LadA) in complex with coenzyme FMN: unveiling the long-chain alkane hydroxylase.</title>
        <authorList>
            <person name="Li L."/>
            <person name="Liu X."/>
            <person name="Yang W."/>
            <person name="Xu F."/>
            <person name="Wang W."/>
            <person name="Feng L."/>
            <person name="Bartlam M."/>
            <person name="Wang L."/>
            <person name="Rao Z."/>
        </authorList>
    </citation>
    <scope>NUCLEOTIDE SEQUENCE</scope>
</reference>
<dbReference type="InterPro" id="IPR051260">
    <property type="entry name" value="Diverse_substr_monoxygenases"/>
</dbReference>
<dbReference type="InterPro" id="IPR036661">
    <property type="entry name" value="Luciferase-like_sf"/>
</dbReference>
<reference evidence="9" key="4">
    <citation type="submission" date="2025-08" db="UniProtKB">
        <authorList>
            <consortium name="RefSeq"/>
        </authorList>
    </citation>
    <scope>IDENTIFICATION</scope>
</reference>
<keyword evidence="8" id="KW-1185">Reference proteome</keyword>
<feature type="binding site" evidence="6">
    <location>
        <position position="155"/>
    </location>
    <ligand>
        <name>FMN</name>
        <dbReference type="ChEBI" id="CHEBI:58210"/>
    </ligand>
</feature>
<feature type="binding site" evidence="6">
    <location>
        <position position="151"/>
    </location>
    <ligand>
        <name>FMN</name>
        <dbReference type="ChEBI" id="CHEBI:58210"/>
    </ligand>
</feature>
<dbReference type="InterPro" id="IPR011251">
    <property type="entry name" value="Luciferase-like_dom"/>
</dbReference>
<keyword evidence="1 6" id="KW-0285">Flavoprotein</keyword>
<evidence type="ECO:0000256" key="4">
    <source>
        <dbReference type="ARBA" id="ARBA00023033"/>
    </source>
</evidence>
<dbReference type="Pfam" id="PF00296">
    <property type="entry name" value="Bac_luciferase"/>
    <property type="match status" value="1"/>
</dbReference>
<dbReference type="NCBIfam" id="TIGR03860">
    <property type="entry name" value="FMN_nitrolo"/>
    <property type="match status" value="1"/>
</dbReference>
<dbReference type="CDD" id="cd01095">
    <property type="entry name" value="Nitrilotriacetate_monoxgenase"/>
    <property type="match status" value="1"/>
</dbReference>
<feature type="binding site" evidence="6">
    <location>
        <position position="55"/>
    </location>
    <ligand>
        <name>FMN</name>
        <dbReference type="ChEBI" id="CHEBI:58210"/>
    </ligand>
</feature>
<dbReference type="RefSeq" id="WP_211238087.1">
    <property type="nucleotide sequence ID" value="NZ_AXWS01000013.1"/>
</dbReference>
<evidence type="ECO:0000256" key="6">
    <source>
        <dbReference type="PIRSR" id="PIRSR000337-1"/>
    </source>
</evidence>
<dbReference type="PIRSF" id="PIRSF000337">
    <property type="entry name" value="NTA_MOA"/>
    <property type="match status" value="1"/>
</dbReference>
<evidence type="ECO:0000256" key="5">
    <source>
        <dbReference type="ARBA" id="ARBA00033748"/>
    </source>
</evidence>
<evidence type="ECO:0000313" key="8">
    <source>
        <dbReference type="Proteomes" id="UP000675920"/>
    </source>
</evidence>
<dbReference type="InterPro" id="IPR016215">
    <property type="entry name" value="NTA_MOA"/>
</dbReference>
<accession>A0A8B6XDE6</accession>
<feature type="binding site" evidence="6">
    <location>
        <position position="226"/>
    </location>
    <ligand>
        <name>FMN</name>
        <dbReference type="ChEBI" id="CHEBI:58210"/>
    </ligand>
</feature>
<dbReference type="PANTHER" id="PTHR30011:SF16">
    <property type="entry name" value="C2H2 FINGER DOMAIN TRANSCRIPTION FACTOR (EUROFUNG)-RELATED"/>
    <property type="match status" value="1"/>
</dbReference>
<reference evidence="9" key="3">
    <citation type="journal article" date="2011" name="J. Bacteriol.">
        <title>Purification and characterization of dimethylsulfide monooxygenase from Hyphomicrobium sulfonivorans.</title>
        <authorList>
            <person name="Boden R."/>
            <person name="Borodina E."/>
            <person name="Wood A.P."/>
            <person name="Kelly D.P."/>
            <person name="Murrell J.C."/>
            <person name="Schafer H."/>
        </authorList>
    </citation>
    <scope>NUCLEOTIDE SEQUENCE</scope>
</reference>
<evidence type="ECO:0000256" key="3">
    <source>
        <dbReference type="ARBA" id="ARBA00023002"/>
    </source>
</evidence>
<proteinExistence type="inferred from homology"/>
<evidence type="ECO:0000256" key="2">
    <source>
        <dbReference type="ARBA" id="ARBA00022643"/>
    </source>
</evidence>
<dbReference type="GO" id="GO:0016705">
    <property type="term" value="F:oxidoreductase activity, acting on paired donors, with incorporation or reduction of molecular oxygen"/>
    <property type="evidence" value="ECO:0007669"/>
    <property type="project" value="InterPro"/>
</dbReference>
<evidence type="ECO:0000259" key="7">
    <source>
        <dbReference type="Pfam" id="PF00296"/>
    </source>
</evidence>
<dbReference type="Gene3D" id="3.20.20.30">
    <property type="entry name" value="Luciferase-like domain"/>
    <property type="match status" value="1"/>
</dbReference>
<dbReference type="PANTHER" id="PTHR30011">
    <property type="entry name" value="ALKANESULFONATE MONOOXYGENASE-RELATED"/>
    <property type="match status" value="1"/>
</dbReference>
<feature type="domain" description="Luciferase-like" evidence="7">
    <location>
        <begin position="32"/>
        <end position="388"/>
    </location>
</feature>
<keyword evidence="2 6" id="KW-0288">FMN</keyword>
<dbReference type="GO" id="GO:0004497">
    <property type="term" value="F:monooxygenase activity"/>
    <property type="evidence" value="ECO:0007669"/>
    <property type="project" value="UniProtKB-KW"/>
</dbReference>
<keyword evidence="4 9" id="KW-0503">Monooxygenase</keyword>
<evidence type="ECO:0000256" key="1">
    <source>
        <dbReference type="ARBA" id="ARBA00022630"/>
    </source>
</evidence>
<reference evidence="9" key="1">
    <citation type="journal article" date="1997" name="J. Bacteriol.">
        <title>Cloning, sequencing, and analysis of a gene cluster from Chelatobacter heintzii ATCC 29600 encoding nitrilotriacetate monooxygenase and NADH:flavin mononucleotide oxidoreductase.</title>
        <authorList>
            <person name="Xu Y."/>
            <person name="Mortimer M.W."/>
            <person name="Fisher T.S."/>
            <person name="Kahn M.L."/>
            <person name="Brockman F.J."/>
            <person name="Xun L."/>
        </authorList>
    </citation>
    <scope>NUCLEOTIDE SEQUENCE</scope>
</reference>
<protein>
    <submittedName>
        <fullName evidence="9">NtaA/DmoA family FMN-dependent monooxygenase</fullName>
        <ecNumber evidence="9">1.14.-.-</ecNumber>
    </submittedName>
</protein>
<dbReference type="EC" id="1.14.-.-" evidence="9"/>
<comment type="similarity">
    <text evidence="5">Belongs to the NtaA/SnaA/DszA monooxygenase family.</text>
</comment>
<dbReference type="SUPFAM" id="SSF51679">
    <property type="entry name" value="Bacterial luciferase-like"/>
    <property type="match status" value="1"/>
</dbReference>
<organism evidence="8 9">
    <name type="scientific">Derxia gummosa DSM 723</name>
    <dbReference type="NCBI Taxonomy" id="1121388"/>
    <lineage>
        <taxon>Bacteria</taxon>
        <taxon>Pseudomonadati</taxon>
        <taxon>Pseudomonadota</taxon>
        <taxon>Betaproteobacteria</taxon>
        <taxon>Burkholderiales</taxon>
        <taxon>Alcaligenaceae</taxon>
        <taxon>Derxia</taxon>
    </lineage>
</organism>
<dbReference type="Proteomes" id="UP000675920">
    <property type="component" value="Unplaced"/>
</dbReference>